<evidence type="ECO:0000256" key="1">
    <source>
        <dbReference type="RuleBase" id="RU365086"/>
    </source>
</evidence>
<gene>
    <name evidence="3" type="ordered locus">EROM_071680</name>
</gene>
<comment type="catalytic activity">
    <reaction evidence="1">
        <text>D-glucosamine 6-phosphate + acetyl-CoA = N-acetyl-D-glucosamine 6-phosphate + CoA + H(+)</text>
        <dbReference type="Rhea" id="RHEA:10292"/>
        <dbReference type="ChEBI" id="CHEBI:15378"/>
        <dbReference type="ChEBI" id="CHEBI:57287"/>
        <dbReference type="ChEBI" id="CHEBI:57288"/>
        <dbReference type="ChEBI" id="CHEBI:57513"/>
        <dbReference type="ChEBI" id="CHEBI:58725"/>
        <dbReference type="EC" id="2.3.1.4"/>
    </reaction>
</comment>
<protein>
    <recommendedName>
        <fullName evidence="1">Glucosamine 6-phosphate N-acetyltransferase</fullName>
        <ecNumber evidence="1">2.3.1.4</ecNumber>
    </recommendedName>
</protein>
<sequence length="205" mass="23309">MKRKNQILLTIGTIATLTTLLFLGDSFFNSRGSCACKHDKCTSNIDSKNLNMRGIPIIKRDKYILRGLDIGDYNKGFIDCINEVTEPGVVTQKQFEERYLSLCKDGCYKIVVAYDPKDEKVIGSGTLFIEKKFIRGCAAKGHIEDVVVLKEKRGKGIGKDILETLIWISKKMGCYKTALVCDLKNIEFYKKCGLKEKEREMVMYH</sequence>
<feature type="domain" description="N-acetyltransferase" evidence="2">
    <location>
        <begin position="63"/>
        <end position="205"/>
    </location>
</feature>
<evidence type="ECO:0000313" key="4">
    <source>
        <dbReference type="Proteomes" id="UP000010094"/>
    </source>
</evidence>
<dbReference type="PANTHER" id="PTHR13355:SF11">
    <property type="entry name" value="GLUCOSAMINE 6-PHOSPHATE N-ACETYLTRANSFERASE"/>
    <property type="match status" value="1"/>
</dbReference>
<keyword evidence="1" id="KW-0808">Transferase</keyword>
<comment type="similarity">
    <text evidence="1">Belongs to the acetyltransferase family. GNA1 subfamily.</text>
</comment>
<dbReference type="GO" id="GO:0006048">
    <property type="term" value="P:UDP-N-acetylglucosamine biosynthetic process"/>
    <property type="evidence" value="ECO:0007669"/>
    <property type="project" value="UniProtKB-UniRule"/>
</dbReference>
<dbReference type="CDD" id="cd04301">
    <property type="entry name" value="NAT_SF"/>
    <property type="match status" value="1"/>
</dbReference>
<dbReference type="Pfam" id="PF00583">
    <property type="entry name" value="Acetyltransf_1"/>
    <property type="match status" value="1"/>
</dbReference>
<dbReference type="PROSITE" id="PS51186">
    <property type="entry name" value="GNAT"/>
    <property type="match status" value="1"/>
</dbReference>
<dbReference type="EC" id="2.3.1.4" evidence="1"/>
<proteinExistence type="inferred from homology"/>
<keyword evidence="4" id="KW-1185">Reference proteome</keyword>
<dbReference type="AlphaFoldDB" id="I7ANQ8"/>
<dbReference type="HOGENOM" id="CLU_072095_3_0_1"/>
<dbReference type="RefSeq" id="XP_009264916.1">
    <property type="nucleotide sequence ID" value="XM_009266641.1"/>
</dbReference>
<reference evidence="3 4" key="1">
    <citation type="journal article" date="2012" name="Proc. Natl. Acad. Sci. U.S.A.">
        <title>Gain and loss of multiple functionally related, horizontally transferred genes in the reduced genomes of two microsporidian parasites.</title>
        <authorList>
            <person name="Pombert J.-F."/>
            <person name="Selman M."/>
            <person name="Burki F."/>
            <person name="Bardell F.T."/>
            <person name="Farinelli L."/>
            <person name="Solter L.F."/>
            <person name="Whitman D.W."/>
            <person name="Weiss L.M."/>
            <person name="Corradi N."/>
            <person name="Keeling P.J."/>
        </authorList>
    </citation>
    <scope>NUCLEOTIDE SEQUENCE [LARGE SCALE GENOMIC DNA]</scope>
    <source>
        <strain evidence="3 4">SJ-2008</strain>
    </source>
</reference>
<evidence type="ECO:0000259" key="2">
    <source>
        <dbReference type="PROSITE" id="PS51186"/>
    </source>
</evidence>
<dbReference type="InterPro" id="IPR016181">
    <property type="entry name" value="Acyl_CoA_acyltransferase"/>
</dbReference>
<dbReference type="SUPFAM" id="SSF55729">
    <property type="entry name" value="Acyl-CoA N-acyltransferases (Nat)"/>
    <property type="match status" value="1"/>
</dbReference>
<dbReference type="EMBL" id="CP003524">
    <property type="protein sequence ID" value="AFN83419.1"/>
    <property type="molecule type" value="Genomic_DNA"/>
</dbReference>
<organism evidence="3 4">
    <name type="scientific">Encephalitozoon romaleae (strain SJ-2008)</name>
    <name type="common">Microsporidian parasite</name>
    <dbReference type="NCBI Taxonomy" id="1178016"/>
    <lineage>
        <taxon>Eukaryota</taxon>
        <taxon>Fungi</taxon>
        <taxon>Fungi incertae sedis</taxon>
        <taxon>Microsporidia</taxon>
        <taxon>Unikaryonidae</taxon>
        <taxon>Encephalitozoon</taxon>
    </lineage>
</organism>
<comment type="pathway">
    <text evidence="1">Nucleotide-sugar biosynthesis; UDP-N-acetyl-alpha-D-glucosamine biosynthesis; N-acetyl-alpha-D-glucosamine 1-phosphate from alpha-D-glucosamine 6-phosphate (route I): step 1/2.</text>
</comment>
<keyword evidence="1" id="KW-0012">Acyltransferase</keyword>
<dbReference type="InterPro" id="IPR000182">
    <property type="entry name" value="GNAT_dom"/>
</dbReference>
<dbReference type="GO" id="GO:0004343">
    <property type="term" value="F:glucosamine 6-phosphate N-acetyltransferase activity"/>
    <property type="evidence" value="ECO:0007669"/>
    <property type="project" value="UniProtKB-UniRule"/>
</dbReference>
<name>I7ANQ8_ENCRO</name>
<evidence type="ECO:0000313" key="3">
    <source>
        <dbReference type="EMBL" id="AFN83419.1"/>
    </source>
</evidence>
<dbReference type="PANTHER" id="PTHR13355">
    <property type="entry name" value="GLUCOSAMINE 6-PHOSPHATE N-ACETYLTRANSFERASE"/>
    <property type="match status" value="1"/>
</dbReference>
<accession>I7ANQ8</accession>
<dbReference type="VEuPathDB" id="MicrosporidiaDB:EROM_071680"/>
<dbReference type="KEGG" id="ero:EROM_071680"/>
<dbReference type="GeneID" id="20521732"/>
<dbReference type="InterPro" id="IPR039143">
    <property type="entry name" value="GNPNAT1-like"/>
</dbReference>
<dbReference type="UniPathway" id="UPA00113">
    <property type="reaction ID" value="UER00529"/>
</dbReference>
<dbReference type="Proteomes" id="UP000010094">
    <property type="component" value="Chromosome VII"/>
</dbReference>
<dbReference type="Gene3D" id="3.40.630.30">
    <property type="match status" value="1"/>
</dbReference>
<dbReference type="OrthoDB" id="10039976at2759"/>